<dbReference type="Pfam" id="PF17921">
    <property type="entry name" value="Integrase_H2C2"/>
    <property type="match status" value="1"/>
</dbReference>
<name>A0A0A9XBE2_LYGHE</name>
<evidence type="ECO:0000256" key="2">
    <source>
        <dbReference type="ARBA" id="ARBA00022679"/>
    </source>
</evidence>
<dbReference type="InterPro" id="IPR043502">
    <property type="entry name" value="DNA/RNA_pol_sf"/>
</dbReference>
<keyword evidence="5" id="KW-0255">Endonuclease</keyword>
<dbReference type="EMBL" id="GBHO01026285">
    <property type="protein sequence ID" value="JAG17319.1"/>
    <property type="molecule type" value="Transcribed_RNA"/>
</dbReference>
<feature type="domain" description="Integrase catalytic" evidence="9">
    <location>
        <begin position="915"/>
        <end position="1070"/>
    </location>
</feature>
<evidence type="ECO:0000256" key="5">
    <source>
        <dbReference type="ARBA" id="ARBA00022759"/>
    </source>
</evidence>
<dbReference type="Gene3D" id="3.10.10.10">
    <property type="entry name" value="HIV Type 1 Reverse Transcriptase, subunit A, domain 1"/>
    <property type="match status" value="1"/>
</dbReference>
<dbReference type="SUPFAM" id="SSF53098">
    <property type="entry name" value="Ribonuclease H-like"/>
    <property type="match status" value="1"/>
</dbReference>
<organism evidence="10">
    <name type="scientific">Lygus hesperus</name>
    <name type="common">Western plant bug</name>
    <dbReference type="NCBI Taxonomy" id="30085"/>
    <lineage>
        <taxon>Eukaryota</taxon>
        <taxon>Metazoa</taxon>
        <taxon>Ecdysozoa</taxon>
        <taxon>Arthropoda</taxon>
        <taxon>Hexapoda</taxon>
        <taxon>Insecta</taxon>
        <taxon>Pterygota</taxon>
        <taxon>Neoptera</taxon>
        <taxon>Paraneoptera</taxon>
        <taxon>Hemiptera</taxon>
        <taxon>Heteroptera</taxon>
        <taxon>Panheteroptera</taxon>
        <taxon>Cimicomorpha</taxon>
        <taxon>Miridae</taxon>
        <taxon>Mirini</taxon>
        <taxon>Lygus</taxon>
    </lineage>
</organism>
<dbReference type="Gene3D" id="3.30.420.10">
    <property type="entry name" value="Ribonuclease H-like superfamily/Ribonuclease H"/>
    <property type="match status" value="1"/>
</dbReference>
<dbReference type="InterPro" id="IPR001584">
    <property type="entry name" value="Integrase_cat-core"/>
</dbReference>
<evidence type="ECO:0000256" key="4">
    <source>
        <dbReference type="ARBA" id="ARBA00022722"/>
    </source>
</evidence>
<dbReference type="FunFam" id="3.30.70.270:FF:000020">
    <property type="entry name" value="Transposon Tf2-6 polyprotein-like Protein"/>
    <property type="match status" value="1"/>
</dbReference>
<dbReference type="InterPro" id="IPR041588">
    <property type="entry name" value="Integrase_H2C2"/>
</dbReference>
<dbReference type="CDD" id="cd09274">
    <property type="entry name" value="RNase_HI_RT_Ty3"/>
    <property type="match status" value="1"/>
</dbReference>
<dbReference type="InterPro" id="IPR036397">
    <property type="entry name" value="RNaseH_sf"/>
</dbReference>
<reference evidence="10" key="2">
    <citation type="submission" date="2014-07" db="EMBL/GenBank/DDBJ databases">
        <authorList>
            <person name="Hull J."/>
        </authorList>
    </citation>
    <scope>NUCLEOTIDE SEQUENCE</scope>
</reference>
<protein>
    <recommendedName>
        <fullName evidence="1">RNA-directed DNA polymerase</fullName>
        <ecNumber evidence="1">2.7.7.49</ecNumber>
    </recommendedName>
</protein>
<dbReference type="FunFam" id="3.10.20.370:FF:000001">
    <property type="entry name" value="Retrovirus-related Pol polyprotein from transposon 17.6-like protein"/>
    <property type="match status" value="1"/>
</dbReference>
<dbReference type="EC" id="2.7.7.49" evidence="1"/>
<dbReference type="CDD" id="cd01647">
    <property type="entry name" value="RT_LTR"/>
    <property type="match status" value="1"/>
</dbReference>
<feature type="domain" description="Reverse transcriptase" evidence="8">
    <location>
        <begin position="297"/>
        <end position="481"/>
    </location>
</feature>
<keyword evidence="6" id="KW-0378">Hydrolase</keyword>
<dbReference type="InterPro" id="IPR041373">
    <property type="entry name" value="RT_RNaseH"/>
</dbReference>
<dbReference type="GO" id="GO:0004519">
    <property type="term" value="F:endonuclease activity"/>
    <property type="evidence" value="ECO:0007669"/>
    <property type="project" value="UniProtKB-KW"/>
</dbReference>
<reference evidence="10" key="1">
    <citation type="journal article" date="2014" name="PLoS ONE">
        <title>Transcriptome-Based Identification of ABC Transporters in the Western Tarnished Plant Bug Lygus hesperus.</title>
        <authorList>
            <person name="Hull J.J."/>
            <person name="Chaney K."/>
            <person name="Geib S.M."/>
            <person name="Fabrick J.A."/>
            <person name="Brent C.S."/>
            <person name="Walsh D."/>
            <person name="Lavine L.C."/>
        </authorList>
    </citation>
    <scope>NUCLEOTIDE SEQUENCE</scope>
</reference>
<gene>
    <name evidence="10" type="primary">pol_477</name>
    <name evidence="10" type="ORF">CM83_43826</name>
</gene>
<dbReference type="InterPro" id="IPR050951">
    <property type="entry name" value="Retrovirus_Pol_polyprotein"/>
</dbReference>
<proteinExistence type="predicted"/>
<sequence>MKPDKFLVTSSHGHTNGTHSIELYNDIINPKVKKIIGCKFYVFRFHEHFDMLLGWDNLVKLGAILNLKKNTITICNIEIPLKHYKVPQKPIKRQMSYNSQIIKPNINKKKTEGSVTQKYTIPPRSGKQIQIHVTNIKNGTAIINHRKIGPIEIPNCLVNVENHLARCIAVNTEESPQNLIVKPLTSIEQVPDEMFDVDPKQDRPKIIKINNLNLKAKAEKIIPTIRQDHLNEEEKSELRKLLLDYPDIFYDENEPLSTTTLAEHEIRTTDEIPVYSKSYRYPEIFKAEVKAQIQKMIENDIIQPSNSPYNSPLWIVPKKEDASGKKKFRIVIDYRLLNQKTIDDKYDLPNIEDILSKLGKCKYFTTLDLTSGFWQVKMKESSIPKTAFSTEHGKWQFKKMPFGLKNAPSTFQRLMDNCLRGVQNEICSVYMDDIIVFSSSLQEHMVRLRCIFDRLRQANLKVQMDKTEFLRKEVGFLGHLITESGLKPNPKKIEAITKFPVPKTTKELKGFLGLLSYYRKFIKNLADITKPLTIRLKKGNKINVNDPDYIKCFEQCKTLLTNDPVLKYPDFEKPFILNTDASGVALGAVLSQKFDNEIHPIAYASRTLSDTERKLSTIERELLACVWACQYFRPYLYGRKFTLETDHQPLQWLHSLKEPNSKLFRWKLRLEEFNFEIKYKKGKHNANADALSRIEINTKEFIESPEETSPSMIVNLDQEPENLDCETIHSDKEGKDIGKIPIKDNAVNHSKNQIIIQVGEQFNTEVKIEKLFKNEKTRITVKFPQRNIEDEITKFLIEHINPKTSYGLYFETDIYTLFATVFMEKFKTSEIKLTRHTEKLLDIEDPNDRINIILYNHRQERFHRGINETYQHIKRTYFWPNLKEQITNVINRCELCLKCKYERKPLKPAFNITYTPSKPFETVHIDTLTIEKQKFLTVIDKFSKYAQAYPLKSLTSVEITRKLLTFISHHGNPLEIIMDNGNEFSSSIIKEFLNVQNIQIHYTSTQIPNSNSPIERFHSTIIELIRLMSESNEFKNTSIKEKFKYAIISYNNSIHTSTGITPYEIINGTFGSKTPIPPDIETKLTNIYISEHKDRVNIV</sequence>
<dbReference type="SUPFAM" id="SSF56672">
    <property type="entry name" value="DNA/RNA polymerases"/>
    <property type="match status" value="1"/>
</dbReference>
<dbReference type="AlphaFoldDB" id="A0A0A9XBE2"/>
<keyword evidence="2" id="KW-0808">Transferase</keyword>
<evidence type="ECO:0000256" key="7">
    <source>
        <dbReference type="ARBA" id="ARBA00022918"/>
    </source>
</evidence>
<dbReference type="InterPro" id="IPR012337">
    <property type="entry name" value="RNaseH-like_sf"/>
</dbReference>
<evidence type="ECO:0000256" key="6">
    <source>
        <dbReference type="ARBA" id="ARBA00022801"/>
    </source>
</evidence>
<dbReference type="GO" id="GO:0003676">
    <property type="term" value="F:nucleic acid binding"/>
    <property type="evidence" value="ECO:0007669"/>
    <property type="project" value="InterPro"/>
</dbReference>
<dbReference type="Gene3D" id="3.10.20.370">
    <property type="match status" value="1"/>
</dbReference>
<evidence type="ECO:0000259" key="8">
    <source>
        <dbReference type="PROSITE" id="PS50878"/>
    </source>
</evidence>
<dbReference type="Pfam" id="PF00665">
    <property type="entry name" value="rve"/>
    <property type="match status" value="1"/>
</dbReference>
<dbReference type="PROSITE" id="PS50994">
    <property type="entry name" value="INTEGRASE"/>
    <property type="match status" value="1"/>
</dbReference>
<keyword evidence="4" id="KW-0540">Nuclease</keyword>
<dbReference type="GO" id="GO:0003964">
    <property type="term" value="F:RNA-directed DNA polymerase activity"/>
    <property type="evidence" value="ECO:0007669"/>
    <property type="project" value="UniProtKB-KW"/>
</dbReference>
<keyword evidence="3" id="KW-0548">Nucleotidyltransferase</keyword>
<evidence type="ECO:0000313" key="10">
    <source>
        <dbReference type="EMBL" id="JAG17319.1"/>
    </source>
</evidence>
<dbReference type="InterPro" id="IPR000477">
    <property type="entry name" value="RT_dom"/>
</dbReference>
<dbReference type="PROSITE" id="PS50878">
    <property type="entry name" value="RT_POL"/>
    <property type="match status" value="1"/>
</dbReference>
<dbReference type="InterPro" id="IPR043128">
    <property type="entry name" value="Rev_trsase/Diguanyl_cyclase"/>
</dbReference>
<dbReference type="Gene3D" id="3.30.70.270">
    <property type="match status" value="2"/>
</dbReference>
<evidence type="ECO:0000259" key="9">
    <source>
        <dbReference type="PROSITE" id="PS50994"/>
    </source>
</evidence>
<accession>A0A0A9XBE2</accession>
<evidence type="ECO:0000256" key="1">
    <source>
        <dbReference type="ARBA" id="ARBA00012493"/>
    </source>
</evidence>
<dbReference type="PANTHER" id="PTHR37984:SF5">
    <property type="entry name" value="PROTEIN NYNRIN-LIKE"/>
    <property type="match status" value="1"/>
</dbReference>
<dbReference type="PANTHER" id="PTHR37984">
    <property type="entry name" value="PROTEIN CBG26694"/>
    <property type="match status" value="1"/>
</dbReference>
<dbReference type="Pfam" id="PF00078">
    <property type="entry name" value="RVT_1"/>
    <property type="match status" value="1"/>
</dbReference>
<dbReference type="GO" id="GO:0016787">
    <property type="term" value="F:hydrolase activity"/>
    <property type="evidence" value="ECO:0007669"/>
    <property type="project" value="UniProtKB-KW"/>
</dbReference>
<dbReference type="Pfam" id="PF17917">
    <property type="entry name" value="RT_RNaseH"/>
    <property type="match status" value="1"/>
</dbReference>
<dbReference type="GO" id="GO:0042575">
    <property type="term" value="C:DNA polymerase complex"/>
    <property type="evidence" value="ECO:0007669"/>
    <property type="project" value="UniProtKB-ARBA"/>
</dbReference>
<evidence type="ECO:0000256" key="3">
    <source>
        <dbReference type="ARBA" id="ARBA00022695"/>
    </source>
</evidence>
<dbReference type="GO" id="GO:0015074">
    <property type="term" value="P:DNA integration"/>
    <property type="evidence" value="ECO:0007669"/>
    <property type="project" value="InterPro"/>
</dbReference>
<keyword evidence="7" id="KW-0695">RNA-directed DNA polymerase</keyword>
<dbReference type="Gene3D" id="1.10.340.70">
    <property type="match status" value="1"/>
</dbReference>